<dbReference type="PANTHER" id="PTHR40659:SF1">
    <property type="entry name" value="NICKEL_COBALT EFFLUX SYSTEM RCNA"/>
    <property type="match status" value="1"/>
</dbReference>
<gene>
    <name evidence="14" type="ORF">SJPD1_1945</name>
</gene>
<evidence type="ECO:0000313" key="14">
    <source>
        <dbReference type="EMBL" id="ATB70050.1"/>
    </source>
</evidence>
<feature type="transmembrane region" description="Helical" evidence="13">
    <location>
        <begin position="75"/>
        <end position="98"/>
    </location>
</feature>
<evidence type="ECO:0000256" key="8">
    <source>
        <dbReference type="ARBA" id="ARBA00022989"/>
    </source>
</evidence>
<evidence type="ECO:0000256" key="7">
    <source>
        <dbReference type="ARBA" id="ARBA00022692"/>
    </source>
</evidence>
<keyword evidence="6" id="KW-0533">Nickel</keyword>
<keyword evidence="11 13" id="KW-0472">Membrane</keyword>
<evidence type="ECO:0000256" key="2">
    <source>
        <dbReference type="ARBA" id="ARBA00004651"/>
    </source>
</evidence>
<dbReference type="InterPro" id="IPR051224">
    <property type="entry name" value="NiCoT_RcnA"/>
</dbReference>
<protein>
    <recommendedName>
        <fullName evidence="13">Nickel/cobalt efflux system</fullName>
    </recommendedName>
</protein>
<organism evidence="14 15">
    <name type="scientific">Sulfurospirillum diekertiae</name>
    <dbReference type="NCBI Taxonomy" id="1854492"/>
    <lineage>
        <taxon>Bacteria</taxon>
        <taxon>Pseudomonadati</taxon>
        <taxon>Campylobacterota</taxon>
        <taxon>Epsilonproteobacteria</taxon>
        <taxon>Campylobacterales</taxon>
        <taxon>Sulfurospirillaceae</taxon>
        <taxon>Sulfurospirillum</taxon>
    </lineage>
</organism>
<dbReference type="RefSeq" id="WP_096046981.1">
    <property type="nucleotide sequence ID" value="NZ_CP023275.1"/>
</dbReference>
<dbReference type="Pfam" id="PF03824">
    <property type="entry name" value="NicO"/>
    <property type="match status" value="1"/>
</dbReference>
<feature type="transmembrane region" description="Helical" evidence="13">
    <location>
        <begin position="194"/>
        <end position="216"/>
    </location>
</feature>
<dbReference type="GO" id="GO:0032025">
    <property type="term" value="P:response to cobalt ion"/>
    <property type="evidence" value="ECO:0007669"/>
    <property type="project" value="TreeGrafter"/>
</dbReference>
<dbReference type="InterPro" id="IPR011541">
    <property type="entry name" value="Ni/Co_transpt_high_affinity"/>
</dbReference>
<feature type="transmembrane region" description="Helical" evidence="13">
    <location>
        <begin position="237"/>
        <end position="255"/>
    </location>
</feature>
<dbReference type="GO" id="GO:0005886">
    <property type="term" value="C:plasma membrane"/>
    <property type="evidence" value="ECO:0007669"/>
    <property type="project" value="UniProtKB-SubCell"/>
</dbReference>
<keyword evidence="7 13" id="KW-0812">Transmembrane</keyword>
<keyword evidence="9" id="KW-0406">Ion transport</keyword>
<evidence type="ECO:0000256" key="3">
    <source>
        <dbReference type="ARBA" id="ARBA00022426"/>
    </source>
</evidence>
<feature type="transmembrane region" description="Helical" evidence="13">
    <location>
        <begin position="104"/>
        <end position="133"/>
    </location>
</feature>
<evidence type="ECO:0000256" key="12">
    <source>
        <dbReference type="ARBA" id="ARBA00023285"/>
    </source>
</evidence>
<proteinExistence type="inferred from homology"/>
<sequence>MNTNYTAEMALLLKNLAIQLGTLLENIKNEHSVLSIISLLTLSFMYGLVHAAGPGHGKTLVASYFTSNDKNYKKALSLSFMIATVHTFSALILTYVLYYLFQNIFSVAILNIADIATKISGALIISIGVYLLYGKYRHYKSTKTLQWSTQKIASCNCASCKTQNSTDVALVLAAGLIPCPGTITVFLFSISLGLYWIGFLSAVVMSLGMSSIIAITALASVKIRNSSKNRYSKLLKYLDFGATFIIIILGLILILN</sequence>
<accession>A0A290HWL2</accession>
<comment type="subcellular location">
    <subcellularLocation>
        <location evidence="2 13">Cell membrane</location>
        <topology evidence="2 13">Multi-pass membrane protein</topology>
    </subcellularLocation>
</comment>
<dbReference type="GO" id="GO:0006824">
    <property type="term" value="P:cobalt ion transport"/>
    <property type="evidence" value="ECO:0007669"/>
    <property type="project" value="UniProtKB-KW"/>
</dbReference>
<dbReference type="OrthoDB" id="9812956at2"/>
<evidence type="ECO:0000256" key="13">
    <source>
        <dbReference type="RuleBase" id="RU362101"/>
    </source>
</evidence>
<dbReference type="Proteomes" id="UP000217349">
    <property type="component" value="Chromosome"/>
</dbReference>
<evidence type="ECO:0000256" key="9">
    <source>
        <dbReference type="ARBA" id="ARBA00023065"/>
    </source>
</evidence>
<keyword evidence="5" id="KW-1003">Cell membrane</keyword>
<keyword evidence="4 13" id="KW-0813">Transport</keyword>
<dbReference type="PANTHER" id="PTHR40659">
    <property type="entry name" value="NICKEL/COBALT EFFLUX SYSTEM RCNA"/>
    <property type="match status" value="1"/>
</dbReference>
<keyword evidence="3" id="KW-0171">Cobalt transport</keyword>
<feature type="transmembrane region" description="Helical" evidence="13">
    <location>
        <begin position="33"/>
        <end position="54"/>
    </location>
</feature>
<name>A0A290HWL2_9BACT</name>
<feature type="transmembrane region" description="Helical" evidence="13">
    <location>
        <begin position="168"/>
        <end position="188"/>
    </location>
</feature>
<evidence type="ECO:0000313" key="15">
    <source>
        <dbReference type="Proteomes" id="UP000217349"/>
    </source>
</evidence>
<keyword evidence="12" id="KW-0170">Cobalt</keyword>
<evidence type="ECO:0000256" key="10">
    <source>
        <dbReference type="ARBA" id="ARBA00023112"/>
    </source>
</evidence>
<dbReference type="GO" id="GO:0046583">
    <property type="term" value="F:monoatomic cation efflux transmembrane transporter activity"/>
    <property type="evidence" value="ECO:0007669"/>
    <property type="project" value="TreeGrafter"/>
</dbReference>
<comment type="similarity">
    <text evidence="13">Belongs to the NiCoT transporter (TC 2.A.52) family.</text>
</comment>
<dbReference type="AlphaFoldDB" id="A0A290HWL2"/>
<evidence type="ECO:0000256" key="5">
    <source>
        <dbReference type="ARBA" id="ARBA00022475"/>
    </source>
</evidence>
<dbReference type="GO" id="GO:0010045">
    <property type="term" value="P:response to nickel cation"/>
    <property type="evidence" value="ECO:0007669"/>
    <property type="project" value="TreeGrafter"/>
</dbReference>
<reference evidence="15" key="1">
    <citation type="submission" date="2017-09" db="EMBL/GenBank/DDBJ databases">
        <title>The complete genome of Sulfurospirillum sp. JPD-1.</title>
        <authorList>
            <person name="Goris T."/>
        </authorList>
    </citation>
    <scope>NUCLEOTIDE SEQUENCE [LARGE SCALE GENOMIC DNA]</scope>
    <source>
        <strain evidence="15">JPD-1</strain>
    </source>
</reference>
<comment type="function">
    <text evidence="1">Efflux system for nickel and cobalt.</text>
</comment>
<dbReference type="KEGG" id="sulj:SJPD1_1945"/>
<keyword evidence="10" id="KW-0921">Nickel transport</keyword>
<dbReference type="GO" id="GO:0015099">
    <property type="term" value="F:nickel cation transmembrane transporter activity"/>
    <property type="evidence" value="ECO:0007669"/>
    <property type="project" value="UniProtKB-UniRule"/>
</dbReference>
<evidence type="ECO:0000256" key="1">
    <source>
        <dbReference type="ARBA" id="ARBA00002510"/>
    </source>
</evidence>
<dbReference type="EMBL" id="CP023275">
    <property type="protein sequence ID" value="ATB70050.1"/>
    <property type="molecule type" value="Genomic_DNA"/>
</dbReference>
<evidence type="ECO:0000256" key="11">
    <source>
        <dbReference type="ARBA" id="ARBA00023136"/>
    </source>
</evidence>
<keyword evidence="8 13" id="KW-1133">Transmembrane helix</keyword>
<evidence type="ECO:0000256" key="4">
    <source>
        <dbReference type="ARBA" id="ARBA00022448"/>
    </source>
</evidence>
<evidence type="ECO:0000256" key="6">
    <source>
        <dbReference type="ARBA" id="ARBA00022596"/>
    </source>
</evidence>